<dbReference type="Proteomes" id="UP000030755">
    <property type="component" value="Unassembled WGS sequence"/>
</dbReference>
<reference evidence="2 3" key="1">
    <citation type="journal article" date="2013" name="Curr. Biol.">
        <title>Shared signatures of parasitism and phylogenomics unite Cryptomycota and microsporidia.</title>
        <authorList>
            <person name="James T.Y."/>
            <person name="Pelin A."/>
            <person name="Bonen L."/>
            <person name="Ahrendt S."/>
            <person name="Sain D."/>
            <person name="Corradi N."/>
            <person name="Stajich J.E."/>
        </authorList>
    </citation>
    <scope>NUCLEOTIDE SEQUENCE [LARGE SCALE GENOMIC DNA]</scope>
    <source>
        <strain evidence="2 3">CSF55</strain>
    </source>
</reference>
<protein>
    <submittedName>
        <fullName evidence="2">Uncharacterized protein</fullName>
    </submittedName>
</protein>
<dbReference type="HOGENOM" id="CLU_1826395_0_0_1"/>
<proteinExistence type="predicted"/>
<dbReference type="AlphaFoldDB" id="A0A075B1J2"/>
<evidence type="ECO:0000313" key="3">
    <source>
        <dbReference type="Proteomes" id="UP000030755"/>
    </source>
</evidence>
<dbReference type="EMBL" id="KE560559">
    <property type="protein sequence ID" value="EPZ36456.1"/>
    <property type="molecule type" value="Genomic_DNA"/>
</dbReference>
<gene>
    <name evidence="2" type="ORF">O9G_003327</name>
</gene>
<evidence type="ECO:0000256" key="1">
    <source>
        <dbReference type="SAM" id="MobiDB-lite"/>
    </source>
</evidence>
<name>A0A075B1J2_ROZAC</name>
<accession>A0A075B1J2</accession>
<keyword evidence="3" id="KW-1185">Reference proteome</keyword>
<evidence type="ECO:0000313" key="2">
    <source>
        <dbReference type="EMBL" id="EPZ36456.1"/>
    </source>
</evidence>
<feature type="region of interest" description="Disordered" evidence="1">
    <location>
        <begin position="77"/>
        <end position="103"/>
    </location>
</feature>
<sequence>MNRTLGSRCELSPKIAGVLGASNGVFGVFLPESQAGVAVSIGVFLPRSQPGVLPGVVDEGASQRVLPFSAGVFPSPQADPSNGVLPPSKGVLPPHPAAGVLPPSQPLPSNGVFPPSYAGVFPPHPAAGVLLEFQAGVFPPS</sequence>
<organism evidence="2 3">
    <name type="scientific">Rozella allomycis (strain CSF55)</name>
    <dbReference type="NCBI Taxonomy" id="988480"/>
    <lineage>
        <taxon>Eukaryota</taxon>
        <taxon>Fungi</taxon>
        <taxon>Fungi incertae sedis</taxon>
        <taxon>Cryptomycota</taxon>
        <taxon>Cryptomycota incertae sedis</taxon>
        <taxon>Rozella</taxon>
    </lineage>
</organism>